<dbReference type="InterPro" id="IPR018060">
    <property type="entry name" value="HTH_AraC"/>
</dbReference>
<reference evidence="5" key="1">
    <citation type="submission" date="2020-08" db="EMBL/GenBank/DDBJ databases">
        <title>Genomic Encyclopedia of Type Strains, Phase IV (KMG-V): Genome sequencing to study the core and pangenomes of soil and plant-associated prokaryotes.</title>
        <authorList>
            <person name="Whitman W."/>
        </authorList>
    </citation>
    <scope>NUCLEOTIDE SEQUENCE [LARGE SCALE GENOMIC DNA]</scope>
    <source>
        <strain evidence="5">M8UP27</strain>
    </source>
</reference>
<dbReference type="Gene3D" id="1.10.10.60">
    <property type="entry name" value="Homeodomain-like"/>
    <property type="match status" value="1"/>
</dbReference>
<evidence type="ECO:0000259" key="4">
    <source>
        <dbReference type="PROSITE" id="PS01124"/>
    </source>
</evidence>
<comment type="caution">
    <text evidence="5">The sequence shown here is derived from an EMBL/GenBank/DDBJ whole genome shotgun (WGS) entry which is preliminary data.</text>
</comment>
<evidence type="ECO:0000313" key="5">
    <source>
        <dbReference type="EMBL" id="MBB5317340.1"/>
    </source>
</evidence>
<gene>
    <name evidence="5" type="ORF">HDF09_002009</name>
</gene>
<keyword evidence="2" id="KW-0238">DNA-binding</keyword>
<dbReference type="EMBL" id="JACHDY010000002">
    <property type="protein sequence ID" value="MBB5317340.1"/>
    <property type="molecule type" value="Genomic_DNA"/>
</dbReference>
<sequence>MLYLEHNPQPALSPFIKSLWYARDPHATHRHERVLPTGRSQIVLSLARDYLTDASNPLNPLEHSPAGIFLGIYSRYQQIDAIDFTELIGVVFHPGGTPPFFPEDAHLFTNCETSLSDLWGRASLNLRNELREAPTPEQKFALLEFVLLTRLSLSKHQHRDPIIDYALTHLHTSPGTTTIAELTRTTGLSPRRLSERFNQQVGVSPKLYCRIQRFQQALQQMHRGADVHWAELALNCGYYDQSHFANDFRAFSGLSATDYSTTNRIWANHIPLD</sequence>
<keyword evidence="6" id="KW-1185">Reference proteome</keyword>
<name>A0A7W8IJ71_9BACT</name>
<dbReference type="Pfam" id="PF12833">
    <property type="entry name" value="HTH_18"/>
    <property type="match status" value="1"/>
</dbReference>
<feature type="domain" description="HTH araC/xylS-type" evidence="4">
    <location>
        <begin position="160"/>
        <end position="262"/>
    </location>
</feature>
<dbReference type="Pfam" id="PF20240">
    <property type="entry name" value="DUF6597"/>
    <property type="match status" value="1"/>
</dbReference>
<evidence type="ECO:0000256" key="2">
    <source>
        <dbReference type="ARBA" id="ARBA00023125"/>
    </source>
</evidence>
<dbReference type="SUPFAM" id="SSF46689">
    <property type="entry name" value="Homeodomain-like"/>
    <property type="match status" value="1"/>
</dbReference>
<proteinExistence type="predicted"/>
<dbReference type="PANTHER" id="PTHR46796">
    <property type="entry name" value="HTH-TYPE TRANSCRIPTIONAL ACTIVATOR RHAS-RELATED"/>
    <property type="match status" value="1"/>
</dbReference>
<evidence type="ECO:0000313" key="6">
    <source>
        <dbReference type="Proteomes" id="UP000568106"/>
    </source>
</evidence>
<organism evidence="5 6">
    <name type="scientific">Tunturiibacter empetritectus</name>
    <dbReference type="NCBI Taxonomy" id="3069691"/>
    <lineage>
        <taxon>Bacteria</taxon>
        <taxon>Pseudomonadati</taxon>
        <taxon>Acidobacteriota</taxon>
        <taxon>Terriglobia</taxon>
        <taxon>Terriglobales</taxon>
        <taxon>Acidobacteriaceae</taxon>
        <taxon>Tunturiibacter</taxon>
    </lineage>
</organism>
<dbReference type="PROSITE" id="PS01124">
    <property type="entry name" value="HTH_ARAC_FAMILY_2"/>
    <property type="match status" value="1"/>
</dbReference>
<dbReference type="SMART" id="SM00342">
    <property type="entry name" value="HTH_ARAC"/>
    <property type="match status" value="1"/>
</dbReference>
<dbReference type="InterPro" id="IPR009057">
    <property type="entry name" value="Homeodomain-like_sf"/>
</dbReference>
<evidence type="ECO:0000256" key="1">
    <source>
        <dbReference type="ARBA" id="ARBA00023015"/>
    </source>
</evidence>
<accession>A0A7W8IJ71</accession>
<dbReference type="AlphaFoldDB" id="A0A7W8IJ71"/>
<dbReference type="GO" id="GO:0043565">
    <property type="term" value="F:sequence-specific DNA binding"/>
    <property type="evidence" value="ECO:0007669"/>
    <property type="project" value="InterPro"/>
</dbReference>
<evidence type="ECO:0000256" key="3">
    <source>
        <dbReference type="ARBA" id="ARBA00023163"/>
    </source>
</evidence>
<dbReference type="InterPro" id="IPR050204">
    <property type="entry name" value="AraC_XylS_family_regulators"/>
</dbReference>
<protein>
    <submittedName>
        <fullName evidence="5">AraC-like DNA-binding protein</fullName>
    </submittedName>
</protein>
<dbReference type="Proteomes" id="UP000568106">
    <property type="component" value="Unassembled WGS sequence"/>
</dbReference>
<keyword evidence="3" id="KW-0804">Transcription</keyword>
<dbReference type="InterPro" id="IPR046532">
    <property type="entry name" value="DUF6597"/>
</dbReference>
<keyword evidence="1" id="KW-0805">Transcription regulation</keyword>
<dbReference type="GO" id="GO:0003700">
    <property type="term" value="F:DNA-binding transcription factor activity"/>
    <property type="evidence" value="ECO:0007669"/>
    <property type="project" value="InterPro"/>
</dbReference>